<dbReference type="EMBL" id="NJAJ01000023">
    <property type="protein sequence ID" value="PHM64866.1"/>
    <property type="molecule type" value="Genomic_DNA"/>
</dbReference>
<organism evidence="6 7">
    <name type="scientific">Xenorhabdus stockiae</name>
    <dbReference type="NCBI Taxonomy" id="351614"/>
    <lineage>
        <taxon>Bacteria</taxon>
        <taxon>Pseudomonadati</taxon>
        <taxon>Pseudomonadota</taxon>
        <taxon>Gammaproteobacteria</taxon>
        <taxon>Enterobacterales</taxon>
        <taxon>Morganellaceae</taxon>
        <taxon>Xenorhabdus</taxon>
    </lineage>
</organism>
<dbReference type="GO" id="GO:0022857">
    <property type="term" value="F:transmembrane transporter activity"/>
    <property type="evidence" value="ECO:0007669"/>
    <property type="project" value="InterPro"/>
</dbReference>
<dbReference type="AlphaFoldDB" id="A0A2D0KN84"/>
<feature type="transmembrane region" description="Helical" evidence="4">
    <location>
        <begin position="309"/>
        <end position="330"/>
    </location>
</feature>
<feature type="transmembrane region" description="Helical" evidence="4">
    <location>
        <begin position="42"/>
        <end position="65"/>
    </location>
</feature>
<dbReference type="PANTHER" id="PTHR23527:SF1">
    <property type="entry name" value="BLL3282 PROTEIN"/>
    <property type="match status" value="1"/>
</dbReference>
<dbReference type="Gene3D" id="1.20.1250.20">
    <property type="entry name" value="MFS general substrate transporter like domains"/>
    <property type="match status" value="2"/>
</dbReference>
<feature type="transmembrane region" description="Helical" evidence="4">
    <location>
        <begin position="284"/>
        <end position="303"/>
    </location>
</feature>
<keyword evidence="3 4" id="KW-0472">Membrane</keyword>
<keyword evidence="2 4" id="KW-1133">Transmembrane helix</keyword>
<feature type="transmembrane region" description="Helical" evidence="4">
    <location>
        <begin position="370"/>
        <end position="392"/>
    </location>
</feature>
<proteinExistence type="predicted"/>
<evidence type="ECO:0000256" key="2">
    <source>
        <dbReference type="ARBA" id="ARBA00022989"/>
    </source>
</evidence>
<name>A0A2D0KN84_9GAMM</name>
<dbReference type="InterPro" id="IPR011701">
    <property type="entry name" value="MFS"/>
</dbReference>
<evidence type="ECO:0000256" key="3">
    <source>
        <dbReference type="ARBA" id="ARBA00023136"/>
    </source>
</evidence>
<keyword evidence="7" id="KW-1185">Reference proteome</keyword>
<evidence type="ECO:0000256" key="4">
    <source>
        <dbReference type="SAM" id="Phobius"/>
    </source>
</evidence>
<dbReference type="Pfam" id="PF07690">
    <property type="entry name" value="MFS_1"/>
    <property type="match status" value="1"/>
</dbReference>
<evidence type="ECO:0000313" key="7">
    <source>
        <dbReference type="Proteomes" id="UP000222366"/>
    </source>
</evidence>
<keyword evidence="1 4" id="KW-0812">Transmembrane</keyword>
<dbReference type="InterPro" id="IPR052952">
    <property type="entry name" value="MFS-Transporter"/>
</dbReference>
<feature type="transmembrane region" description="Helical" evidence="4">
    <location>
        <begin position="149"/>
        <end position="167"/>
    </location>
</feature>
<gene>
    <name evidence="6" type="ORF">Xsto_02620</name>
</gene>
<sequence length="406" mass="44212">MNNKSSYRWFILIVGVLAQATFAMGFAGIPVTGILMRDDYHFSLFSLGVVLGAMGLGVAISEIFWGMLTDKLGDKTVLILGLWLSASAFTYISFFLTPENSETVNYLHFSTALMAAGAFGGSINSSSGRTVMSWFDDTERGFAMSIRQTAIPIGGAIGTGLLPWIAYSYGFQITFIILAITGLSVGIFVLIFVNSKHAEIRNIHPKNFNIKSPLKKIEVWKVTLAAGFLTVPQMAVLTFGGVYMKDILHINLSLIAFILIGVQIGGGALRIWSGYYTDKNKNRISLIKQLSVLGGISSLILCFFVDSTILGIILLILTGLFGHAWHGIAYTETAVKAGVERAGTALGMIGTTVFISSFLTPIMISRILDYYNWTIVWGIVGLLTLASLLCLIENKKLKKLKLNSEI</sequence>
<feature type="transmembrane region" description="Helical" evidence="4">
    <location>
        <begin position="222"/>
        <end position="244"/>
    </location>
</feature>
<comment type="caution">
    <text evidence="6">The sequence shown here is derived from an EMBL/GenBank/DDBJ whole genome shotgun (WGS) entry which is preliminary data.</text>
</comment>
<dbReference type="PANTHER" id="PTHR23527">
    <property type="entry name" value="BLL3282 PROTEIN"/>
    <property type="match status" value="1"/>
</dbReference>
<evidence type="ECO:0000313" key="6">
    <source>
        <dbReference type="EMBL" id="PHM64866.1"/>
    </source>
</evidence>
<dbReference type="PROSITE" id="PS50850">
    <property type="entry name" value="MFS"/>
    <property type="match status" value="1"/>
</dbReference>
<evidence type="ECO:0000259" key="5">
    <source>
        <dbReference type="PROSITE" id="PS50850"/>
    </source>
</evidence>
<dbReference type="InterPro" id="IPR020846">
    <property type="entry name" value="MFS_dom"/>
</dbReference>
<feature type="transmembrane region" description="Helical" evidence="4">
    <location>
        <begin position="342"/>
        <end position="364"/>
    </location>
</feature>
<feature type="transmembrane region" description="Helical" evidence="4">
    <location>
        <begin position="250"/>
        <end position="272"/>
    </location>
</feature>
<dbReference type="InterPro" id="IPR036259">
    <property type="entry name" value="MFS_trans_sf"/>
</dbReference>
<accession>A0A2D0KN84</accession>
<dbReference type="Proteomes" id="UP000222366">
    <property type="component" value="Unassembled WGS sequence"/>
</dbReference>
<feature type="transmembrane region" description="Helical" evidence="4">
    <location>
        <begin position="9"/>
        <end position="36"/>
    </location>
</feature>
<reference evidence="6 7" key="1">
    <citation type="journal article" date="2017" name="Nat. Microbiol.">
        <title>Natural product diversity associated with the nematode symbionts Photorhabdus and Xenorhabdus.</title>
        <authorList>
            <person name="Tobias N.J."/>
            <person name="Wolff H."/>
            <person name="Djahanschiri B."/>
            <person name="Grundmann F."/>
            <person name="Kronenwerth M."/>
            <person name="Shi Y.M."/>
            <person name="Simonyi S."/>
            <person name="Grun P."/>
            <person name="Shapiro-Ilan D."/>
            <person name="Pidot S.J."/>
            <person name="Stinear T.P."/>
            <person name="Ebersberger I."/>
            <person name="Bode H.B."/>
        </authorList>
    </citation>
    <scope>NUCLEOTIDE SEQUENCE [LARGE SCALE GENOMIC DNA]</scope>
    <source>
        <strain evidence="6 7">DSM 17904</strain>
    </source>
</reference>
<protein>
    <submittedName>
        <fullName evidence="6">Regulatory protein UhpC</fullName>
    </submittedName>
</protein>
<evidence type="ECO:0000256" key="1">
    <source>
        <dbReference type="ARBA" id="ARBA00022692"/>
    </source>
</evidence>
<dbReference type="RefSeq" id="WP_099125310.1">
    <property type="nucleotide sequence ID" value="NZ_CAWNRH010000097.1"/>
</dbReference>
<feature type="transmembrane region" description="Helical" evidence="4">
    <location>
        <begin position="77"/>
        <end position="97"/>
    </location>
</feature>
<feature type="transmembrane region" description="Helical" evidence="4">
    <location>
        <begin position="103"/>
        <end position="123"/>
    </location>
</feature>
<feature type="domain" description="Major facilitator superfamily (MFS) profile" evidence="5">
    <location>
        <begin position="11"/>
        <end position="396"/>
    </location>
</feature>
<dbReference type="SUPFAM" id="SSF103473">
    <property type="entry name" value="MFS general substrate transporter"/>
    <property type="match status" value="1"/>
</dbReference>
<feature type="transmembrane region" description="Helical" evidence="4">
    <location>
        <begin position="173"/>
        <end position="193"/>
    </location>
</feature>